<evidence type="ECO:0000313" key="4">
    <source>
        <dbReference type="Proteomes" id="UP000004728"/>
    </source>
</evidence>
<evidence type="ECO:0000256" key="1">
    <source>
        <dbReference type="SAM" id="MobiDB-lite"/>
    </source>
</evidence>
<organism evidence="3 4">
    <name type="scientific">Novosphingobium nitrogenifigens DSM 19370</name>
    <dbReference type="NCBI Taxonomy" id="983920"/>
    <lineage>
        <taxon>Bacteria</taxon>
        <taxon>Pseudomonadati</taxon>
        <taxon>Pseudomonadota</taxon>
        <taxon>Alphaproteobacteria</taxon>
        <taxon>Sphingomonadales</taxon>
        <taxon>Sphingomonadaceae</taxon>
        <taxon>Novosphingobium</taxon>
    </lineage>
</organism>
<name>F1Z8Z3_9SPHN</name>
<dbReference type="InParanoid" id="F1Z8Z3"/>
<feature type="transmembrane region" description="Helical" evidence="2">
    <location>
        <begin position="69"/>
        <end position="99"/>
    </location>
</feature>
<accession>F1Z8Z3</accession>
<dbReference type="RefSeq" id="WP_008066082.1">
    <property type="nucleotide sequence ID" value="NZ_AQWK01000001.1"/>
</dbReference>
<keyword evidence="2" id="KW-1133">Transmembrane helix</keyword>
<dbReference type="Proteomes" id="UP000004728">
    <property type="component" value="Unassembled WGS sequence"/>
</dbReference>
<reference evidence="3 4" key="1">
    <citation type="journal article" date="2012" name="J. Bacteriol.">
        <title>Draft Genome Sequence of Novosphingobium nitrogenifigens Y88T.</title>
        <authorList>
            <person name="Strabala T.J."/>
            <person name="Macdonald L."/>
            <person name="Liu V."/>
            <person name="Smit A.M."/>
        </authorList>
    </citation>
    <scope>NUCLEOTIDE SEQUENCE [LARGE SCALE GENOMIC DNA]</scope>
    <source>
        <strain evidence="3 4">DSM 19370</strain>
    </source>
</reference>
<evidence type="ECO:0000313" key="3">
    <source>
        <dbReference type="EMBL" id="EGD58846.1"/>
    </source>
</evidence>
<gene>
    <name evidence="3" type="ORF">Y88_0907</name>
</gene>
<comment type="caution">
    <text evidence="3">The sequence shown here is derived from an EMBL/GenBank/DDBJ whole genome shotgun (WGS) entry which is preliminary data.</text>
</comment>
<dbReference type="HOGENOM" id="CLU_1813828_0_0_5"/>
<evidence type="ECO:0008006" key="5">
    <source>
        <dbReference type="Google" id="ProtNLM"/>
    </source>
</evidence>
<keyword evidence="2" id="KW-0472">Membrane</keyword>
<proteinExistence type="predicted"/>
<keyword evidence="4" id="KW-1185">Reference proteome</keyword>
<sequence>MTAILEDTDTPSAENAHDHDATTQPPGTPPGTDASLSSILGALLQNGQTLFEAETGYLKAMLGFAFKRLPFIVALVILGLFFLFFLLMAIVVGLLLALAPMIGPWGALALVSVTLAILTGASLFAAFKRARRMIGVLTGSKS</sequence>
<dbReference type="STRING" id="983920.Y88_0907"/>
<feature type="transmembrane region" description="Helical" evidence="2">
    <location>
        <begin position="105"/>
        <end position="127"/>
    </location>
</feature>
<keyword evidence="2" id="KW-0812">Transmembrane</keyword>
<dbReference type="AlphaFoldDB" id="F1Z8Z3"/>
<protein>
    <recommendedName>
        <fullName evidence="5">Phage holin family protein</fullName>
    </recommendedName>
</protein>
<dbReference type="EMBL" id="AEWJ01000038">
    <property type="protein sequence ID" value="EGD58846.1"/>
    <property type="molecule type" value="Genomic_DNA"/>
</dbReference>
<feature type="region of interest" description="Disordered" evidence="1">
    <location>
        <begin position="1"/>
        <end position="32"/>
    </location>
</feature>
<evidence type="ECO:0000256" key="2">
    <source>
        <dbReference type="SAM" id="Phobius"/>
    </source>
</evidence>